<accession>A0AAW1PAF3</accession>
<dbReference type="InterPro" id="IPR057324">
    <property type="entry name" value="WH_RNase_II"/>
</dbReference>
<dbReference type="GO" id="GO:0000175">
    <property type="term" value="F:3'-5'-RNA exonuclease activity"/>
    <property type="evidence" value="ECO:0007669"/>
    <property type="project" value="TreeGrafter"/>
</dbReference>
<comment type="caution">
    <text evidence="3">The sequence shown here is derived from an EMBL/GenBank/DDBJ whole genome shotgun (WGS) entry which is preliminary data.</text>
</comment>
<protein>
    <recommendedName>
        <fullName evidence="2">RNB domain-containing protein</fullName>
    </recommendedName>
</protein>
<evidence type="ECO:0000313" key="3">
    <source>
        <dbReference type="EMBL" id="KAK9805847.1"/>
    </source>
</evidence>
<dbReference type="PANTHER" id="PTHR23355">
    <property type="entry name" value="RIBONUCLEASE"/>
    <property type="match status" value="1"/>
</dbReference>
<dbReference type="GO" id="GO:0000932">
    <property type="term" value="C:P-body"/>
    <property type="evidence" value="ECO:0007669"/>
    <property type="project" value="TreeGrafter"/>
</dbReference>
<dbReference type="SUPFAM" id="SSF50249">
    <property type="entry name" value="Nucleic acid-binding proteins"/>
    <property type="match status" value="1"/>
</dbReference>
<evidence type="ECO:0000256" key="1">
    <source>
        <dbReference type="SAM" id="MobiDB-lite"/>
    </source>
</evidence>
<organism evidence="3 4">
    <name type="scientific">Symbiochloris irregularis</name>
    <dbReference type="NCBI Taxonomy" id="706552"/>
    <lineage>
        <taxon>Eukaryota</taxon>
        <taxon>Viridiplantae</taxon>
        <taxon>Chlorophyta</taxon>
        <taxon>core chlorophytes</taxon>
        <taxon>Trebouxiophyceae</taxon>
        <taxon>Trebouxiales</taxon>
        <taxon>Trebouxiaceae</taxon>
        <taxon>Symbiochloris</taxon>
    </lineage>
</organism>
<dbReference type="GO" id="GO:0006402">
    <property type="term" value="P:mRNA catabolic process"/>
    <property type="evidence" value="ECO:0007669"/>
    <property type="project" value="TreeGrafter"/>
</dbReference>
<dbReference type="InterPro" id="IPR050180">
    <property type="entry name" value="RNR_Ribonuclease"/>
</dbReference>
<evidence type="ECO:0000313" key="4">
    <source>
        <dbReference type="Proteomes" id="UP001465755"/>
    </source>
</evidence>
<dbReference type="EMBL" id="JALJOQ010000041">
    <property type="protein sequence ID" value="KAK9805847.1"/>
    <property type="molecule type" value="Genomic_DNA"/>
</dbReference>
<dbReference type="InterPro" id="IPR056403">
    <property type="entry name" value="RNase_II_barrel"/>
</dbReference>
<proteinExistence type="predicted"/>
<sequence>MARRTEELRMRLLSAVMNASNPSWPGQCRGGLGPASCSPRCVQTFSSIAAPACTSCHHTTARSGIPFSVRQLAAASTSLQPNAGFAAAGVLRGRAVHTCPALSSSAVAAVQQDADDNDPELCPGRLVEIKRDARAGVLAYVERADGKRNWLVHDCRGTVASLRPQQITYVLPGLYKPEQLQDIDQQAQQDANAELLQLAWEVSEETQLYNVAQMAALLFGDAVQPSQLYAAHRLLTEDHIWFKQAARLPPLFQPRPQKEVDMLVARKEAERKAEEELAQMVAVLKAGITVPVSARPSAQQWKEGSHAAWINMLEAFAFGTATPDQQRESIKVLNAMGMTTIAPTAAKLMRQIGVWGFHDLPELLQSGLLPPFPSHLQAEAQSLIDYPPKDPDSRNRMDLTHLEVITIDDSSTREIDDGVSVEWRQEGDDSAPRYWIHVADPTRWLETGGPLDLEARRRCKTLYLPTGACFMFPDVLATGPFSLRHGEQCCALSIGVDLNTDGSIREQVITPSLISVGRRCTYAEVDQVLEDESSEQQQQRQKDIHVLHAAAQLRNQWRRDQGAVVFNVNSASVKVRDAHLEQPTITIEPDQQDTNANRLVAEMMILAGEAAGRHGKEAGLPMPYRAQAAGQLPTESELAQVPAGLCREVLIRSRMLRSVTTIKEPLPHASLGLQHYVQITSPIRRYNDLLAHWQLKAHLRGVESPLSADDLADAVAEASENLREWGTLEKKSRDYWTALYFAEHQGPMHPGLMLSWYLSDRGLAKVMLQDLGMEVIATVNTPAKAGDQLNIICSQVDVASGIVRFSDTFVAGQPPDGSQATPEDPVPLEADGAADQHP</sequence>
<dbReference type="SMART" id="SM00955">
    <property type="entry name" value="RNB"/>
    <property type="match status" value="1"/>
</dbReference>
<feature type="region of interest" description="Disordered" evidence="1">
    <location>
        <begin position="811"/>
        <end position="838"/>
    </location>
</feature>
<dbReference type="Pfam" id="PF23163">
    <property type="entry name" value="CSD_RNase_II"/>
    <property type="match status" value="1"/>
</dbReference>
<dbReference type="InterPro" id="IPR001900">
    <property type="entry name" value="RNase_II/R"/>
</dbReference>
<dbReference type="Pfam" id="PF25255">
    <property type="entry name" value="WHD_RNase_II"/>
    <property type="match status" value="1"/>
</dbReference>
<name>A0AAW1PAF3_9CHLO</name>
<dbReference type="Pfam" id="PF23161">
    <property type="entry name" value="HTH_RNase_II"/>
    <property type="match status" value="1"/>
</dbReference>
<dbReference type="Pfam" id="PF00773">
    <property type="entry name" value="RNB"/>
    <property type="match status" value="1"/>
</dbReference>
<feature type="domain" description="RNB" evidence="2">
    <location>
        <begin position="396"/>
        <end position="701"/>
    </location>
</feature>
<keyword evidence="4" id="KW-1185">Reference proteome</keyword>
<evidence type="ECO:0000259" key="2">
    <source>
        <dbReference type="SMART" id="SM00955"/>
    </source>
</evidence>
<dbReference type="Proteomes" id="UP001465755">
    <property type="component" value="Unassembled WGS sequence"/>
</dbReference>
<dbReference type="AlphaFoldDB" id="A0AAW1PAF3"/>
<reference evidence="3 4" key="1">
    <citation type="journal article" date="2024" name="Nat. Commun.">
        <title>Phylogenomics reveals the evolutionary origins of lichenization in chlorophyte algae.</title>
        <authorList>
            <person name="Puginier C."/>
            <person name="Libourel C."/>
            <person name="Otte J."/>
            <person name="Skaloud P."/>
            <person name="Haon M."/>
            <person name="Grisel S."/>
            <person name="Petersen M."/>
            <person name="Berrin J.G."/>
            <person name="Delaux P.M."/>
            <person name="Dal Grande F."/>
            <person name="Keller J."/>
        </authorList>
    </citation>
    <scope>NUCLEOTIDE SEQUENCE [LARGE SCALE GENOMIC DNA]</scope>
    <source>
        <strain evidence="3 4">SAG 2036</strain>
    </source>
</reference>
<dbReference type="GO" id="GO:0003723">
    <property type="term" value="F:RNA binding"/>
    <property type="evidence" value="ECO:0007669"/>
    <property type="project" value="InterPro"/>
</dbReference>
<dbReference type="InterPro" id="IPR012340">
    <property type="entry name" value="NA-bd_OB-fold"/>
</dbReference>
<gene>
    <name evidence="3" type="ORF">WJX73_007247</name>
</gene>
<dbReference type="InterPro" id="IPR056404">
    <property type="entry name" value="HTH_RNase_II"/>
</dbReference>
<dbReference type="PANTHER" id="PTHR23355:SF42">
    <property type="entry name" value="RIBONUCLEASE II, CHLOROPLASTIC_MITOCHONDRIAL"/>
    <property type="match status" value="1"/>
</dbReference>